<reference evidence="1" key="1">
    <citation type="journal article" date="2022" name="bioRxiv">
        <title>Population genetic analysis of Ophidiomyces ophidiicola, the causative agent of snake fungal disease, indicates recent introductions to the USA.</title>
        <authorList>
            <person name="Ladner J.T."/>
            <person name="Palmer J.M."/>
            <person name="Ettinger C.L."/>
            <person name="Stajich J.E."/>
            <person name="Farrell T.M."/>
            <person name="Glorioso B.M."/>
            <person name="Lawson B."/>
            <person name="Price S.J."/>
            <person name="Stengle A.G."/>
            <person name="Grear D.A."/>
            <person name="Lorch J.M."/>
        </authorList>
    </citation>
    <scope>NUCLEOTIDE SEQUENCE</scope>
    <source>
        <strain evidence="1">NWHC 24266-5</strain>
    </source>
</reference>
<organism evidence="1">
    <name type="scientific">Ophidiomyces ophidiicola</name>
    <dbReference type="NCBI Taxonomy" id="1387563"/>
    <lineage>
        <taxon>Eukaryota</taxon>
        <taxon>Fungi</taxon>
        <taxon>Dikarya</taxon>
        <taxon>Ascomycota</taxon>
        <taxon>Pezizomycotina</taxon>
        <taxon>Eurotiomycetes</taxon>
        <taxon>Eurotiomycetidae</taxon>
        <taxon>Onygenales</taxon>
        <taxon>Onygenaceae</taxon>
        <taxon>Ophidiomyces</taxon>
    </lineage>
</organism>
<accession>A0ACB8V589</accession>
<proteinExistence type="predicted"/>
<protein>
    <submittedName>
        <fullName evidence="1">Uncharacterized protein</fullName>
    </submittedName>
</protein>
<name>A0ACB8V589_9EURO</name>
<evidence type="ECO:0000313" key="1">
    <source>
        <dbReference type="EMBL" id="KAI2392907.1"/>
    </source>
</evidence>
<comment type="caution">
    <text evidence="1">The sequence shown here is derived from an EMBL/GenBank/DDBJ whole genome shotgun (WGS) entry which is preliminary data.</text>
</comment>
<dbReference type="EMBL" id="JALBCA010000004">
    <property type="protein sequence ID" value="KAI2392907.1"/>
    <property type="molecule type" value="Genomic_DNA"/>
</dbReference>
<sequence length="234" mass="25003">MSAPQGTDMAHIHRDTKSGVRWNRVVPGFNLLQTASSEVQNVGADAPFIRSLYITGVQYLLEGLPKDLTPGEATNIQAKLPDKLKERASVGYPRAAAGGIRGGSHTTESSTPPSIIHRIVAACTLYLCFFIQLFIQILVPHFKVLKRSRLAKTTAERILTASLFTAAKIQVALVFLGSNIAKTLHSDSVLSLLVNVWLGWCAAVVNGLSEGLTEGLLLLLTGSGISAVTDKGSL</sequence>
<gene>
    <name evidence="1" type="ORF">LOY88_000372</name>
</gene>